<dbReference type="InterPro" id="IPR013022">
    <property type="entry name" value="Xyl_isomerase-like_TIM-brl"/>
</dbReference>
<dbReference type="InterPro" id="IPR050312">
    <property type="entry name" value="IolE/XylAMocC-like"/>
</dbReference>
<name>A0A6L5Z115_9RHOB</name>
<dbReference type="Pfam" id="PF01261">
    <property type="entry name" value="AP_endonuc_2"/>
    <property type="match status" value="1"/>
</dbReference>
<dbReference type="PANTHER" id="PTHR12110:SF41">
    <property type="entry name" value="INOSOSE DEHYDRATASE"/>
    <property type="match status" value="1"/>
</dbReference>
<dbReference type="AlphaFoldDB" id="A0A6L5Z115"/>
<reference evidence="2 3" key="1">
    <citation type="submission" date="2019-10" db="EMBL/GenBank/DDBJ databases">
        <title>Cognatihalovulum marinum gen. nov. sp. nov., a new member of the family Rhodobacteraceae isolated from deep seawater of the Northwest Indian Ocean.</title>
        <authorList>
            <person name="Ruan C."/>
            <person name="Wang J."/>
            <person name="Zheng X."/>
            <person name="Song L."/>
            <person name="Zhu Y."/>
            <person name="Huang Y."/>
            <person name="Lu Z."/>
            <person name="Du W."/>
            <person name="Huang L."/>
            <person name="Dai X."/>
        </authorList>
    </citation>
    <scope>NUCLEOTIDE SEQUENCE [LARGE SCALE GENOMIC DNA]</scope>
    <source>
        <strain evidence="2 3">2CG4</strain>
    </source>
</reference>
<accession>A0A6L5Z115</accession>
<dbReference type="EMBL" id="WIND01000007">
    <property type="protein sequence ID" value="MSU90188.1"/>
    <property type="molecule type" value="Genomic_DNA"/>
</dbReference>
<keyword evidence="3" id="KW-1185">Reference proteome</keyword>
<proteinExistence type="predicted"/>
<protein>
    <submittedName>
        <fullName evidence="2">TIM barrel protein</fullName>
    </submittedName>
</protein>
<dbReference type="Proteomes" id="UP000474957">
    <property type="component" value="Unassembled WGS sequence"/>
</dbReference>
<dbReference type="RefSeq" id="WP_154446664.1">
    <property type="nucleotide sequence ID" value="NZ_WIND01000007.1"/>
</dbReference>
<evidence type="ECO:0000313" key="2">
    <source>
        <dbReference type="EMBL" id="MSU90188.1"/>
    </source>
</evidence>
<dbReference type="Gene3D" id="3.20.20.150">
    <property type="entry name" value="Divalent-metal-dependent TIM barrel enzymes"/>
    <property type="match status" value="1"/>
</dbReference>
<feature type="domain" description="Xylose isomerase-like TIM barrel" evidence="1">
    <location>
        <begin position="23"/>
        <end position="232"/>
    </location>
</feature>
<gene>
    <name evidence="2" type="ORF">GE300_11255</name>
</gene>
<evidence type="ECO:0000313" key="3">
    <source>
        <dbReference type="Proteomes" id="UP000474957"/>
    </source>
</evidence>
<sequence length="256" mass="27407">MTDISFQLYSARSAPDLAATLKMLAATGYTQVEGYGALYADATKVEAVQAALAQTGLKMPSGHFSLDMLENSPDRVCEIAGKLDISRVFCPHIGPGDRPADAAGWRDFGARLEKASAPIRDAGLAFGWHNHDFEFAALDDGSTPMEHILAGGPDLEWEADIAWIIRGGGDPLAWIDGHGARITAVHVKDIAPQGECADEDGWADVGHGTVDWAALVAALARCDVKLWVAEHDKPSDPERFARRSYDAISKLLGGRA</sequence>
<dbReference type="InterPro" id="IPR036237">
    <property type="entry name" value="Xyl_isomerase-like_sf"/>
</dbReference>
<dbReference type="PANTHER" id="PTHR12110">
    <property type="entry name" value="HYDROXYPYRUVATE ISOMERASE"/>
    <property type="match status" value="1"/>
</dbReference>
<organism evidence="2 3">
    <name type="scientific">Halovulum marinum</name>
    <dbReference type="NCBI Taxonomy" id="2662447"/>
    <lineage>
        <taxon>Bacteria</taxon>
        <taxon>Pseudomonadati</taxon>
        <taxon>Pseudomonadota</taxon>
        <taxon>Alphaproteobacteria</taxon>
        <taxon>Rhodobacterales</taxon>
        <taxon>Paracoccaceae</taxon>
        <taxon>Halovulum</taxon>
    </lineage>
</organism>
<evidence type="ECO:0000259" key="1">
    <source>
        <dbReference type="Pfam" id="PF01261"/>
    </source>
</evidence>
<comment type="caution">
    <text evidence="2">The sequence shown here is derived from an EMBL/GenBank/DDBJ whole genome shotgun (WGS) entry which is preliminary data.</text>
</comment>
<dbReference type="SUPFAM" id="SSF51658">
    <property type="entry name" value="Xylose isomerase-like"/>
    <property type="match status" value="1"/>
</dbReference>